<dbReference type="Proteomes" id="UP001057580">
    <property type="component" value="Chromosome"/>
</dbReference>
<dbReference type="GeneID" id="74941403"/>
<reference evidence="1" key="1">
    <citation type="submission" date="2022-09" db="EMBL/GenBank/DDBJ databases">
        <title>Diverse halophilic archaea isolated from saline environments.</title>
        <authorList>
            <person name="Cui H.-L."/>
        </authorList>
    </citation>
    <scope>NUCLEOTIDE SEQUENCE</scope>
    <source>
        <strain evidence="1">ZS-35-S2</strain>
    </source>
</reference>
<dbReference type="EMBL" id="CP104003">
    <property type="protein sequence ID" value="UWM55305.1"/>
    <property type="molecule type" value="Genomic_DNA"/>
</dbReference>
<keyword evidence="2" id="KW-1185">Reference proteome</keyword>
<proteinExistence type="predicted"/>
<dbReference type="RefSeq" id="WP_260594380.1">
    <property type="nucleotide sequence ID" value="NZ_CP104003.1"/>
</dbReference>
<dbReference type="InterPro" id="IPR046595">
    <property type="entry name" value="DUF6653"/>
</dbReference>
<name>A0A9E7U5E2_9EURY</name>
<evidence type="ECO:0000313" key="1">
    <source>
        <dbReference type="EMBL" id="UWM55305.1"/>
    </source>
</evidence>
<protein>
    <submittedName>
        <fullName evidence="1">Uncharacterized protein</fullName>
    </submittedName>
</protein>
<dbReference type="AlphaFoldDB" id="A0A9E7U5E2"/>
<gene>
    <name evidence="1" type="ORF">N0B31_03235</name>
</gene>
<evidence type="ECO:0000313" key="2">
    <source>
        <dbReference type="Proteomes" id="UP001057580"/>
    </source>
</evidence>
<dbReference type="KEGG" id="ssai:N0B31_03235"/>
<organism evidence="1 2">
    <name type="scientific">Salinirubellus salinus</name>
    <dbReference type="NCBI Taxonomy" id="1364945"/>
    <lineage>
        <taxon>Archaea</taxon>
        <taxon>Methanobacteriati</taxon>
        <taxon>Methanobacteriota</taxon>
        <taxon>Stenosarchaea group</taxon>
        <taxon>Halobacteria</taxon>
        <taxon>Halobacteriales</taxon>
        <taxon>Natronomonadaceae</taxon>
        <taxon>Salinirubellus</taxon>
    </lineage>
</organism>
<dbReference type="Pfam" id="PF20358">
    <property type="entry name" value="DUF6653"/>
    <property type="match status" value="1"/>
</dbReference>
<sequence>MSDRSLLPGSVWNRHANPKSGWSRLLTTPVLMAAIYLRKPRLLLATLAFLVVNPVLFPEPTEDQQDEFMYRVVRAEEAWTDSGRPLFGLEYPQLLNGLNVFASVYALYAALTRDPKGTVVGTAATMVLKLWFVGELVRWYDGQQDTA</sequence>
<accession>A0A9E7U5E2</accession>